<organism evidence="1 2">
    <name type="scientific">Paractinoplanes rishiriensis</name>
    <dbReference type="NCBI Taxonomy" id="1050105"/>
    <lineage>
        <taxon>Bacteria</taxon>
        <taxon>Bacillati</taxon>
        <taxon>Actinomycetota</taxon>
        <taxon>Actinomycetes</taxon>
        <taxon>Micromonosporales</taxon>
        <taxon>Micromonosporaceae</taxon>
        <taxon>Paractinoplanes</taxon>
    </lineage>
</organism>
<accession>A0A919MUS0</accession>
<dbReference type="Proteomes" id="UP000636960">
    <property type="component" value="Unassembled WGS sequence"/>
</dbReference>
<sequence length="464" mass="49660">MSEVAMVPVWTTDWPGRDTRRVSETLAAGDRLRHRMTGWFALCRAERRFDRFAAHFDFLEPLLDEMAARLLDDAAAPVPGTTGATYDRCREVERGLAVVARLFAWYADKYEQRCDGRLGPVLAAADEVVRSCWAEPFAKVGAARPTGPLTFVTPQYGACATIRAAVPRTLKIDAAGIVRELVGMLPVPTVALPDTAAEGGWWLSLVAHEVGHHLEADLDPRLAERTAGVVDPSWSSWSSELFADVFAVLAVGEAAGWAVHELEYTAPAAFFATPVAGTAYPPPAIRLAVIGEAVRRLGTGTWPPAADEMGDWLRAAAADDPAIDTEPVAAHLARAAATVDALLDMRVGERRLGDLIDNRVGWFAPGGRIAEWSGALLKTSSLFPVGLSESARLAVLAGVRAYRTELARDADADALADLHRRLVDAVATAGPDGTLAGEDDLGAAAGPAARRCADRVLRFVRESS</sequence>
<evidence type="ECO:0000313" key="1">
    <source>
        <dbReference type="EMBL" id="GIF00627.1"/>
    </source>
</evidence>
<name>A0A919MUS0_9ACTN</name>
<comment type="caution">
    <text evidence="1">The sequence shown here is derived from an EMBL/GenBank/DDBJ whole genome shotgun (WGS) entry which is preliminary data.</text>
</comment>
<dbReference type="EMBL" id="BOMV01000087">
    <property type="protein sequence ID" value="GIF00627.1"/>
    <property type="molecule type" value="Genomic_DNA"/>
</dbReference>
<reference evidence="1" key="1">
    <citation type="submission" date="2021-01" db="EMBL/GenBank/DDBJ databases">
        <title>Whole genome shotgun sequence of Actinoplanes rishiriensis NBRC 108556.</title>
        <authorList>
            <person name="Komaki H."/>
            <person name="Tamura T."/>
        </authorList>
    </citation>
    <scope>NUCLEOTIDE SEQUENCE</scope>
    <source>
        <strain evidence="1">NBRC 108556</strain>
    </source>
</reference>
<gene>
    <name evidence="1" type="ORF">Ari01nite_80910</name>
</gene>
<keyword evidence="2" id="KW-1185">Reference proteome</keyword>
<proteinExistence type="predicted"/>
<dbReference type="AlphaFoldDB" id="A0A919MUS0"/>
<protein>
    <submittedName>
        <fullName evidence="1">Uncharacterized protein</fullName>
    </submittedName>
</protein>
<evidence type="ECO:0000313" key="2">
    <source>
        <dbReference type="Proteomes" id="UP000636960"/>
    </source>
</evidence>
<dbReference type="RefSeq" id="WP_203788628.1">
    <property type="nucleotide sequence ID" value="NZ_BOMV01000087.1"/>
</dbReference>